<evidence type="ECO:0000313" key="18">
    <source>
        <dbReference type="EMBL" id="OQV20860.1"/>
    </source>
</evidence>
<keyword evidence="9" id="KW-0969">Cilium</keyword>
<dbReference type="PANTHER" id="PTHR35249">
    <property type="entry name" value="DYNEIN REGULATORY COMPLEX SUBUNIT 7"/>
    <property type="match status" value="1"/>
</dbReference>
<sequence length="1232" mass="141618">MPKPIEQPSQAPDAIAAQQPAKKFVDLTPAAINAPAPATQSPLPTTATTAAGKPGPSVSHIDLSTYDEDAHADPYLEELLDVLNRVETQGEPYLEKLIVQAGLTFSTPSESELPAAVDKRDRKKLLSKKKTIKGKDSKIKVGFLEPASDDDYRKLYDTYKQGAGQFSPDESRSSRSSTSTESVADSLAEMIARGELPALEDLPSDEATSYGAKIIPYGSFEMNNKDAGLTKYAQSDAIIRAAHVAGASSIDELDEAQRERRKKSETDCVQESSEMISSVDFEEDLYDEGKSQEQLPIDEHGPKMVLLSSSEDEDELEPPPQYYDYTKQDSQCLAIVSNFRRQFTEAYPERKPLFLTPVNVGIARFFAYQMEYVLLNPPNVPPTVVMSPSFVLKERQGNCFDYCFILASVLIGVGYDTYVVNGYAAPTICTGDESHRICPLLPQDKEPEPIPDFEKEYDLSDFQSLLSEEVYKKTIKRQRDQRIKERNECVKGLDCLIRQEKARAGLPPHDGESTSEEEEVDHYPNQRVHAWIVVLPGKRDVTEPFFIDPFTGQAFATNHDEFLGIEAIWNHRQYYVNMQQTEPGEDLLWDLTDAQKWEAIFTGHVLTNSAKNPEDLRSDSDEMVAAETWDINDTSKGGDDQNCGLGWPFKGFEMPKPWSEPLTISKKRYLRYCKNGYRLHRFLKCDMEYYHPYERSDGLVSKFIIFQNRRKTRIVSVKEVYANRRDRLKYRKHIIGDGVIREYFSPGHIRGIKMHEVKIIAEKPPKFSELYKALNCFKMKDKMVRTFTYYNEYRNDCLKRLEQYPDEVCWFYEGRKDRLVRRRVRYGTQIDRSYAVEALKCKGEHRPIAMIAEKFDRNPGADPDLDMYMREFDVTGNKLFLVYQPEEGMVMSTQRRFHLPDFNEEPQSGSELPSGLMRMSEDVMTAIFRDQLKEEQRMPIDIWDEMVTNYRRSLEAILRVRRAEDDLKEEVNQRIEEEQEPALWHSTYDIEGHPRAAAILQKAQQATVVQQSARPKKAIFDPATFDWVAPYMAAYGDKVIASLDHALAIRQTVLEDLRERLLYTANALQKAHEEEFSRLQTLDEKFRRAQIGGQISLKDLNIYENEKASIQFKMHMLEHRQELLQFEGPAKLKRLNDWLLADPRFDKWLHGLELETRENIIEDELMTVKRKDHHWTPAQRKKVWKLESEDGDVVVEPLDGEKDELGAGHMKGGPRKDATYKKLTHGASSHKR</sequence>
<comment type="subcellular location">
    <subcellularLocation>
        <location evidence="1">Cytoplasm</location>
        <location evidence="1">Cytoskeleton</location>
        <location evidence="1">Flagellum axoneme</location>
    </subcellularLocation>
</comment>
<dbReference type="GO" id="GO:0031514">
    <property type="term" value="C:motile cilium"/>
    <property type="evidence" value="ECO:0007669"/>
    <property type="project" value="TreeGrafter"/>
</dbReference>
<evidence type="ECO:0000256" key="6">
    <source>
        <dbReference type="ARBA" id="ARBA00022846"/>
    </source>
</evidence>
<keyword evidence="10" id="KW-0206">Cytoskeleton</keyword>
<feature type="compositionally biased region" description="Low complexity" evidence="14">
    <location>
        <begin position="7"/>
        <end position="20"/>
    </location>
</feature>
<feature type="region of interest" description="Disordered" evidence="14">
    <location>
        <begin position="27"/>
        <end position="63"/>
    </location>
</feature>
<dbReference type="GO" id="GO:0030154">
    <property type="term" value="P:cell differentiation"/>
    <property type="evidence" value="ECO:0007669"/>
    <property type="project" value="UniProtKB-KW"/>
</dbReference>
<keyword evidence="8" id="KW-0175">Coiled coil</keyword>
<evidence type="ECO:0000256" key="9">
    <source>
        <dbReference type="ARBA" id="ARBA00023069"/>
    </source>
</evidence>
<evidence type="ECO:0000256" key="10">
    <source>
        <dbReference type="ARBA" id="ARBA00023212"/>
    </source>
</evidence>
<feature type="domain" description="CEP76/DRC7 peptidase-like" evidence="15">
    <location>
        <begin position="526"/>
        <end position="599"/>
    </location>
</feature>
<keyword evidence="5" id="KW-0221">Differentiation</keyword>
<evidence type="ECO:0000256" key="7">
    <source>
        <dbReference type="ARBA" id="ARBA00022871"/>
    </source>
</evidence>
<gene>
    <name evidence="18" type="ORF">BV898_05202</name>
</gene>
<feature type="compositionally biased region" description="Basic residues" evidence="14">
    <location>
        <begin position="1222"/>
        <end position="1232"/>
    </location>
</feature>
<feature type="region of interest" description="Disordered" evidence="14">
    <location>
        <begin position="1195"/>
        <end position="1232"/>
    </location>
</feature>
<reference evidence="19" key="1">
    <citation type="submission" date="2017-01" db="EMBL/GenBank/DDBJ databases">
        <title>Comparative genomics of anhydrobiosis in the tardigrade Hypsibius dujardini.</title>
        <authorList>
            <person name="Yoshida Y."/>
            <person name="Koutsovoulos G."/>
            <person name="Laetsch D."/>
            <person name="Stevens L."/>
            <person name="Kumar S."/>
            <person name="Horikawa D."/>
            <person name="Ishino K."/>
            <person name="Komine S."/>
            <person name="Tomita M."/>
            <person name="Blaxter M."/>
            <person name="Arakawa K."/>
        </authorList>
    </citation>
    <scope>NUCLEOTIDE SEQUENCE [LARGE SCALE GENOMIC DNA]</scope>
    <source>
        <strain evidence="19">Z151</strain>
    </source>
</reference>
<proteinExistence type="inferred from homology"/>
<dbReference type="EMBL" id="MTYJ01000027">
    <property type="protein sequence ID" value="OQV20860.1"/>
    <property type="molecule type" value="Genomic_DNA"/>
</dbReference>
<dbReference type="SUPFAM" id="SSF54001">
    <property type="entry name" value="Cysteine proteinases"/>
    <property type="match status" value="1"/>
</dbReference>
<feature type="region of interest" description="Disordered" evidence="14">
    <location>
        <begin position="163"/>
        <end position="185"/>
    </location>
</feature>
<dbReference type="Pfam" id="PF24667">
    <property type="entry name" value="MORN_DRC7"/>
    <property type="match status" value="1"/>
</dbReference>
<feature type="domain" description="Dynein regulatory complex subunit 7 C-terminal" evidence="17">
    <location>
        <begin position="1044"/>
        <end position="1147"/>
    </location>
</feature>
<feature type="region of interest" description="Disordered" evidence="14">
    <location>
        <begin position="1"/>
        <end position="20"/>
    </location>
</feature>
<dbReference type="InterPro" id="IPR056290">
    <property type="entry name" value="CEPT76/DRC7_peptidase-like_dom"/>
</dbReference>
<evidence type="ECO:0000256" key="5">
    <source>
        <dbReference type="ARBA" id="ARBA00022782"/>
    </source>
</evidence>
<evidence type="ECO:0000259" key="17">
    <source>
        <dbReference type="Pfam" id="PF24671"/>
    </source>
</evidence>
<evidence type="ECO:0000259" key="16">
    <source>
        <dbReference type="Pfam" id="PF24667"/>
    </source>
</evidence>
<evidence type="ECO:0000256" key="12">
    <source>
        <dbReference type="ARBA" id="ARBA00031627"/>
    </source>
</evidence>
<evidence type="ECO:0000259" key="15">
    <source>
        <dbReference type="Pfam" id="PF24656"/>
    </source>
</evidence>
<evidence type="ECO:0000256" key="14">
    <source>
        <dbReference type="SAM" id="MobiDB-lite"/>
    </source>
</evidence>
<dbReference type="GO" id="GO:0048870">
    <property type="term" value="P:cell motility"/>
    <property type="evidence" value="ECO:0007669"/>
    <property type="project" value="TreeGrafter"/>
</dbReference>
<evidence type="ECO:0000256" key="2">
    <source>
        <dbReference type="ARBA" id="ARBA00010738"/>
    </source>
</evidence>
<dbReference type="OrthoDB" id="10262874at2759"/>
<keyword evidence="19" id="KW-1185">Reference proteome</keyword>
<dbReference type="GO" id="GO:0007283">
    <property type="term" value="P:spermatogenesis"/>
    <property type="evidence" value="ECO:0007669"/>
    <property type="project" value="UniProtKB-KW"/>
</dbReference>
<organism evidence="18 19">
    <name type="scientific">Hypsibius exemplaris</name>
    <name type="common">Freshwater tardigrade</name>
    <dbReference type="NCBI Taxonomy" id="2072580"/>
    <lineage>
        <taxon>Eukaryota</taxon>
        <taxon>Metazoa</taxon>
        <taxon>Ecdysozoa</taxon>
        <taxon>Tardigrada</taxon>
        <taxon>Eutardigrada</taxon>
        <taxon>Parachela</taxon>
        <taxon>Hypsibioidea</taxon>
        <taxon>Hypsibiidae</taxon>
        <taxon>Hypsibius</taxon>
    </lineage>
</organism>
<dbReference type="AlphaFoldDB" id="A0A1W0X0A8"/>
<keyword evidence="7" id="KW-0744">Spermatogenesis</keyword>
<dbReference type="Proteomes" id="UP000192578">
    <property type="component" value="Unassembled WGS sequence"/>
</dbReference>
<protein>
    <recommendedName>
        <fullName evidence="3">Dynein regulatory complex subunit 7</fullName>
    </recommendedName>
    <alternativeName>
        <fullName evidence="12">Coiled-coil domain-containing protein 135</fullName>
    </alternativeName>
    <alternativeName>
        <fullName evidence="13">Coiled-coil domain-containing protein lobo homolog</fullName>
    </alternativeName>
</protein>
<evidence type="ECO:0000256" key="3">
    <source>
        <dbReference type="ARBA" id="ARBA00021303"/>
    </source>
</evidence>
<dbReference type="InterPro" id="IPR056291">
    <property type="entry name" value="MORN_DRC7"/>
</dbReference>
<evidence type="ECO:0000256" key="13">
    <source>
        <dbReference type="ARBA" id="ARBA00031733"/>
    </source>
</evidence>
<feature type="domain" description="Dynein regulatory complex subunit 7 MORN" evidence="16">
    <location>
        <begin position="676"/>
        <end position="983"/>
    </location>
</feature>
<dbReference type="InterPro" id="IPR033551">
    <property type="entry name" value="DRC7/lobo"/>
</dbReference>
<keyword evidence="4" id="KW-0963">Cytoplasm</keyword>
<evidence type="ECO:0000256" key="8">
    <source>
        <dbReference type="ARBA" id="ARBA00023054"/>
    </source>
</evidence>
<keyword evidence="6" id="KW-0282">Flagellum</keyword>
<comment type="caution">
    <text evidence="18">The sequence shown here is derived from an EMBL/GenBank/DDBJ whole genome shotgun (WGS) entry which is preliminary data.</text>
</comment>
<name>A0A1W0X0A8_HYPEX</name>
<evidence type="ECO:0000256" key="4">
    <source>
        <dbReference type="ARBA" id="ARBA00022490"/>
    </source>
</evidence>
<evidence type="ECO:0000313" key="19">
    <source>
        <dbReference type="Proteomes" id="UP000192578"/>
    </source>
</evidence>
<dbReference type="PANTHER" id="PTHR35249:SF2">
    <property type="entry name" value="DYNEIN REGULATORY COMPLEX SUBUNIT 7"/>
    <property type="match status" value="1"/>
</dbReference>
<dbReference type="Pfam" id="PF24656">
    <property type="entry name" value="CEPT76_peptidase"/>
    <property type="match status" value="1"/>
</dbReference>
<keyword evidence="11" id="KW-0966">Cell projection</keyword>
<feature type="compositionally biased region" description="Low complexity" evidence="14">
    <location>
        <begin position="29"/>
        <end position="56"/>
    </location>
</feature>
<dbReference type="InterPro" id="IPR038765">
    <property type="entry name" value="Papain-like_cys_pep_sf"/>
</dbReference>
<evidence type="ECO:0000256" key="1">
    <source>
        <dbReference type="ARBA" id="ARBA00004611"/>
    </source>
</evidence>
<evidence type="ECO:0000256" key="11">
    <source>
        <dbReference type="ARBA" id="ARBA00023273"/>
    </source>
</evidence>
<comment type="similarity">
    <text evidence="2">Belongs to the DRC7 family.</text>
</comment>
<accession>A0A1W0X0A8</accession>
<dbReference type="InterPro" id="IPR056292">
    <property type="entry name" value="DRC7_C"/>
</dbReference>
<dbReference type="Pfam" id="PF24671">
    <property type="entry name" value="DRC7_C"/>
    <property type="match status" value="1"/>
</dbReference>